<feature type="transmembrane region" description="Helical" evidence="2">
    <location>
        <begin position="120"/>
        <end position="142"/>
    </location>
</feature>
<accession>A0ABN9W4Y7</accession>
<keyword evidence="4" id="KW-1185">Reference proteome</keyword>
<organism evidence="3 4">
    <name type="scientific">Prorocentrum cordatum</name>
    <dbReference type="NCBI Taxonomy" id="2364126"/>
    <lineage>
        <taxon>Eukaryota</taxon>
        <taxon>Sar</taxon>
        <taxon>Alveolata</taxon>
        <taxon>Dinophyceae</taxon>
        <taxon>Prorocentrales</taxon>
        <taxon>Prorocentraceae</taxon>
        <taxon>Prorocentrum</taxon>
    </lineage>
</organism>
<protein>
    <submittedName>
        <fullName evidence="3">Uncharacterized protein</fullName>
    </submittedName>
</protein>
<evidence type="ECO:0000256" key="1">
    <source>
        <dbReference type="SAM" id="MobiDB-lite"/>
    </source>
</evidence>
<name>A0ABN9W4Y7_9DINO</name>
<sequence>ARGPRGAARGGARVRRGGPRGRGPVEGCSGRPAAAAPRHGAAGRPSQRPPRAPPGGRGVRPGHDRGLPPGGQGAQADLADVLLASWKLGKRRLEEAVDHSALVAALKDTSFGRHIPTKTWVKAGVAIGISTVTGSLVVLALLRHQLARQTGNITAEATTTALRDEALVAQLQDMIGQSLKEPATREGIRQICVEVLIDPQV</sequence>
<evidence type="ECO:0000256" key="2">
    <source>
        <dbReference type="SAM" id="Phobius"/>
    </source>
</evidence>
<dbReference type="EMBL" id="CAUYUJ010018161">
    <property type="protein sequence ID" value="CAK0881173.1"/>
    <property type="molecule type" value="Genomic_DNA"/>
</dbReference>
<feature type="compositionally biased region" description="Low complexity" evidence="1">
    <location>
        <begin position="30"/>
        <end position="46"/>
    </location>
</feature>
<gene>
    <name evidence="3" type="ORF">PCOR1329_LOCUS64101</name>
</gene>
<proteinExistence type="predicted"/>
<keyword evidence="2" id="KW-0472">Membrane</keyword>
<feature type="non-terminal residue" evidence="3">
    <location>
        <position position="1"/>
    </location>
</feature>
<keyword evidence="2" id="KW-0812">Transmembrane</keyword>
<keyword evidence="2" id="KW-1133">Transmembrane helix</keyword>
<evidence type="ECO:0000313" key="4">
    <source>
        <dbReference type="Proteomes" id="UP001189429"/>
    </source>
</evidence>
<evidence type="ECO:0000313" key="3">
    <source>
        <dbReference type="EMBL" id="CAK0881173.1"/>
    </source>
</evidence>
<comment type="caution">
    <text evidence="3">The sequence shown here is derived from an EMBL/GenBank/DDBJ whole genome shotgun (WGS) entry which is preliminary data.</text>
</comment>
<dbReference type="Proteomes" id="UP001189429">
    <property type="component" value="Unassembled WGS sequence"/>
</dbReference>
<feature type="compositionally biased region" description="Low complexity" evidence="1">
    <location>
        <begin position="1"/>
        <end position="11"/>
    </location>
</feature>
<feature type="region of interest" description="Disordered" evidence="1">
    <location>
        <begin position="1"/>
        <end position="74"/>
    </location>
</feature>
<reference evidence="3" key="1">
    <citation type="submission" date="2023-10" db="EMBL/GenBank/DDBJ databases">
        <authorList>
            <person name="Chen Y."/>
            <person name="Shah S."/>
            <person name="Dougan E. K."/>
            <person name="Thang M."/>
            <person name="Chan C."/>
        </authorList>
    </citation>
    <scope>NUCLEOTIDE SEQUENCE [LARGE SCALE GENOMIC DNA]</scope>
</reference>